<evidence type="ECO:0000256" key="7">
    <source>
        <dbReference type="SAM" id="Phobius"/>
    </source>
</evidence>
<name>A0A177ESL4_9EURO</name>
<feature type="region of interest" description="Disordered" evidence="6">
    <location>
        <begin position="1"/>
        <end position="60"/>
    </location>
</feature>
<comment type="subcellular location">
    <subcellularLocation>
        <location evidence="1">Membrane</location>
    </subcellularLocation>
</comment>
<keyword evidence="5" id="KW-0175">Coiled coil</keyword>
<dbReference type="PANTHER" id="PTHR12911">
    <property type="entry name" value="SAD1/UNC-84-LIKE PROTEIN-RELATED"/>
    <property type="match status" value="1"/>
</dbReference>
<organism evidence="9 10">
    <name type="scientific">Fonsecaea monophora</name>
    <dbReference type="NCBI Taxonomy" id="254056"/>
    <lineage>
        <taxon>Eukaryota</taxon>
        <taxon>Fungi</taxon>
        <taxon>Dikarya</taxon>
        <taxon>Ascomycota</taxon>
        <taxon>Pezizomycotina</taxon>
        <taxon>Eurotiomycetes</taxon>
        <taxon>Chaetothyriomycetidae</taxon>
        <taxon>Chaetothyriales</taxon>
        <taxon>Herpotrichiellaceae</taxon>
        <taxon>Fonsecaea</taxon>
    </lineage>
</organism>
<comment type="caution">
    <text evidence="9">The sequence shown here is derived from an EMBL/GenBank/DDBJ whole genome shotgun (WGS) entry which is preliminary data.</text>
</comment>
<dbReference type="OrthoDB" id="342281at2759"/>
<dbReference type="Proteomes" id="UP000077002">
    <property type="component" value="Unassembled WGS sequence"/>
</dbReference>
<evidence type="ECO:0000313" key="10">
    <source>
        <dbReference type="Proteomes" id="UP000077002"/>
    </source>
</evidence>
<feature type="domain" description="SUN" evidence="8">
    <location>
        <begin position="442"/>
        <end position="640"/>
    </location>
</feature>
<sequence length="651" mass="71900">MAPRRSTARGSSATPVRAVSPAKRSTRAGSAASPDNAIPRRVTRGTSQQPSLAADGVVNNPRLPEVQLQQSYAYGSSKTPVLPTQLLARSRMNLTEMAETIDVGVEQAQQHLQNHIEETQANLQKDPRAERARRRASRENSREASVASDDAEKHRTQRVAAWASSLDDNRLNGIPEESQESVRLEAENDEGSYESPARSIPDDDSNKGTDPSSFPSGIFDHSYNYERGLRKPQITIRERKDPWFRKAWNGSKHSAQELRQRSSDFFHLILDWWIRLWWASGRAIRSILNSPLVAITMSILFTLLFVGGASFLLCHAYTNLVCDPFSTSTAGLTLQKFCGRCTRSPSIESLNLTAGNRNDLSKLTAAIQNINQQLGILETRLTDKLDSQYATVGKDIESLKRQYSELSNQMGGLRPGDELGSLPGNAPSPIIRKVNYFAPSNGAMIDLKLTSPTMQKPRPFLHRLLLRILLSAHYVTKPPLEALTPWHDVGDCWCAAAVEGSDPGPEDDLMRLGVTVTEMIYPTEVLLENYPSTGSLLPGSTPKTIELWADFEHLDSLEWEKLNIRSMQGVTGSPLGPTYALIGKMEYDVSSEASFTQAFPLDVNQGSLAYPAQNFVVRVTENYGAEFACLYRVRLHGVPLSGTRSSADSAS</sequence>
<keyword evidence="2 7" id="KW-0812">Transmembrane</keyword>
<evidence type="ECO:0000256" key="2">
    <source>
        <dbReference type="ARBA" id="ARBA00022692"/>
    </source>
</evidence>
<protein>
    <recommendedName>
        <fullName evidence="8">SUN domain-containing protein</fullName>
    </recommendedName>
</protein>
<dbReference type="InterPro" id="IPR045119">
    <property type="entry name" value="SUN1-5"/>
</dbReference>
<dbReference type="GO" id="GO:0034993">
    <property type="term" value="C:meiotic nuclear membrane microtubule tethering complex"/>
    <property type="evidence" value="ECO:0007669"/>
    <property type="project" value="TreeGrafter"/>
</dbReference>
<feature type="region of interest" description="Disordered" evidence="6">
    <location>
        <begin position="118"/>
        <end position="219"/>
    </location>
</feature>
<keyword evidence="10" id="KW-1185">Reference proteome</keyword>
<feature type="coiled-coil region" evidence="5">
    <location>
        <begin position="360"/>
        <end position="409"/>
    </location>
</feature>
<dbReference type="PROSITE" id="PS51469">
    <property type="entry name" value="SUN"/>
    <property type="match status" value="1"/>
</dbReference>
<gene>
    <name evidence="9" type="ORF">AYO21_11183</name>
</gene>
<dbReference type="GO" id="GO:0043495">
    <property type="term" value="F:protein-membrane adaptor activity"/>
    <property type="evidence" value="ECO:0007669"/>
    <property type="project" value="TreeGrafter"/>
</dbReference>
<evidence type="ECO:0000256" key="1">
    <source>
        <dbReference type="ARBA" id="ARBA00004370"/>
    </source>
</evidence>
<evidence type="ECO:0000256" key="5">
    <source>
        <dbReference type="SAM" id="Coils"/>
    </source>
</evidence>
<dbReference type="EMBL" id="LVKK01000148">
    <property type="protein sequence ID" value="OAG34636.1"/>
    <property type="molecule type" value="Genomic_DNA"/>
</dbReference>
<keyword evidence="4 7" id="KW-0472">Membrane</keyword>
<dbReference type="RefSeq" id="XP_022506588.1">
    <property type="nucleotide sequence ID" value="XM_022661080.1"/>
</dbReference>
<keyword evidence="3 7" id="KW-1133">Transmembrane helix</keyword>
<dbReference type="AlphaFoldDB" id="A0A177ESL4"/>
<evidence type="ECO:0000256" key="3">
    <source>
        <dbReference type="ARBA" id="ARBA00022989"/>
    </source>
</evidence>
<dbReference type="PANTHER" id="PTHR12911:SF8">
    <property type="entry name" value="KLAROID PROTEIN-RELATED"/>
    <property type="match status" value="1"/>
</dbReference>
<dbReference type="GeneID" id="34606282"/>
<dbReference type="InterPro" id="IPR012919">
    <property type="entry name" value="SUN_dom"/>
</dbReference>
<dbReference type="Pfam" id="PF07738">
    <property type="entry name" value="Sad1_UNC"/>
    <property type="match status" value="1"/>
</dbReference>
<evidence type="ECO:0000256" key="4">
    <source>
        <dbReference type="ARBA" id="ARBA00023136"/>
    </source>
</evidence>
<dbReference type="Gene3D" id="2.60.120.260">
    <property type="entry name" value="Galactose-binding domain-like"/>
    <property type="match status" value="1"/>
</dbReference>
<evidence type="ECO:0000259" key="8">
    <source>
        <dbReference type="PROSITE" id="PS51469"/>
    </source>
</evidence>
<evidence type="ECO:0000256" key="6">
    <source>
        <dbReference type="SAM" id="MobiDB-lite"/>
    </source>
</evidence>
<feature type="transmembrane region" description="Helical" evidence="7">
    <location>
        <begin position="292"/>
        <end position="313"/>
    </location>
</feature>
<proteinExistence type="predicted"/>
<evidence type="ECO:0000313" key="9">
    <source>
        <dbReference type="EMBL" id="OAG34636.1"/>
    </source>
</evidence>
<reference evidence="9 10" key="1">
    <citation type="submission" date="2016-03" db="EMBL/GenBank/DDBJ databases">
        <title>Draft genome sequence of the Fonsecaea monophora CBS 269.37.</title>
        <authorList>
            <person name="Bombassaro A."/>
            <person name="Vinicius W.A."/>
            <person name="De Hoog S."/>
            <person name="Sun J."/>
            <person name="Souza E.M."/>
            <person name="Raittz R.T."/>
            <person name="Costa F."/>
            <person name="Leao A.C."/>
            <person name="Tadra-Sfeir M.Z."/>
            <person name="Baura V."/>
            <person name="Balsanelli E."/>
            <person name="Pedrosa F.O."/>
            <person name="Moreno L.F."/>
            <person name="Steffens M.B."/>
            <person name="Xi L."/>
            <person name="Bocca A.L."/>
            <person name="Felipe M.S."/>
            <person name="Teixeira M."/>
            <person name="Telles Filho F.Q."/>
            <person name="Azevedo C.M."/>
            <person name="Gomes R."/>
            <person name="Vicente V.A."/>
        </authorList>
    </citation>
    <scope>NUCLEOTIDE SEQUENCE [LARGE SCALE GENOMIC DNA]</scope>
    <source>
        <strain evidence="9 10">CBS 269.37</strain>
    </source>
</reference>
<accession>A0A177ESL4</accession>